<dbReference type="Proteomes" id="UP000509636">
    <property type="component" value="Chromosome"/>
</dbReference>
<reference evidence="1 2" key="1">
    <citation type="submission" date="2019-09" db="EMBL/GenBank/DDBJ databases">
        <title>FDA dAtabase for Regulatory Grade micrObial Sequences (FDA-ARGOS): Supporting development and validation of Infectious Disease Dx tests.</title>
        <authorList>
            <person name="Sciortino C."/>
            <person name="Tallon L."/>
            <person name="Sadzewicz L."/>
            <person name="Vavikolanu K."/>
            <person name="Mehta A."/>
            <person name="Aluvathingal J."/>
            <person name="Nadendla S."/>
            <person name="Nandy P."/>
            <person name="Geyer C."/>
            <person name="Yan Y."/>
            <person name="Sichtig H."/>
        </authorList>
    </citation>
    <scope>NUCLEOTIDE SEQUENCE [LARGE SCALE GENOMIC DNA]</scope>
    <source>
        <strain evidence="1 2">FDAARGOS_661</strain>
    </source>
</reference>
<gene>
    <name evidence="1" type="ORF">FOB69_04830</name>
</gene>
<dbReference type="RefSeq" id="WP_142805602.1">
    <property type="nucleotide sequence ID" value="NZ_JBCLOG010000004.1"/>
</dbReference>
<dbReference type="EMBL" id="CP054550">
    <property type="protein sequence ID" value="QKQ28833.1"/>
    <property type="molecule type" value="Genomic_DNA"/>
</dbReference>
<dbReference type="AlphaFoldDB" id="A0A6N0I2Q6"/>
<evidence type="ECO:0000313" key="2">
    <source>
        <dbReference type="Proteomes" id="UP000509636"/>
    </source>
</evidence>
<proteinExistence type="predicted"/>
<evidence type="ECO:0000313" key="1">
    <source>
        <dbReference type="EMBL" id="QKQ28833.1"/>
    </source>
</evidence>
<sequence>MNELTQYLKEVAKQLEIQNAYSELNRASQNNENQATDKFNDTLKAIEDKYAYDSSRRVIPNRASLKTLNRVKAIEDKYAKAMKTLERLRKSRLSRNNKESTQIENLIKQSENGFNDYHTRDDQYNFATSVAQELEKLKNEYIISPKEAKNIFGKYVFHTNEFHLSDHELYKIKFAYGLE</sequence>
<accession>A0A6N0I2Q6</accession>
<protein>
    <submittedName>
        <fullName evidence="1">Uncharacterized protein</fullName>
    </submittedName>
</protein>
<organism evidence="1 2">
    <name type="scientific">Staphylococcus hominis</name>
    <dbReference type="NCBI Taxonomy" id="1290"/>
    <lineage>
        <taxon>Bacteria</taxon>
        <taxon>Bacillati</taxon>
        <taxon>Bacillota</taxon>
        <taxon>Bacilli</taxon>
        <taxon>Bacillales</taxon>
        <taxon>Staphylococcaceae</taxon>
        <taxon>Staphylococcus</taxon>
    </lineage>
</organism>
<name>A0A6N0I2Q6_STAHO</name>